<evidence type="ECO:0000313" key="1">
    <source>
        <dbReference type="EMBL" id="GFY71230.1"/>
    </source>
</evidence>
<evidence type="ECO:0000313" key="2">
    <source>
        <dbReference type="Proteomes" id="UP000886998"/>
    </source>
</evidence>
<protein>
    <submittedName>
        <fullName evidence="1">Uncharacterized protein</fullName>
    </submittedName>
</protein>
<proteinExistence type="predicted"/>
<accession>A0A8X6YE60</accession>
<dbReference type="Proteomes" id="UP000886998">
    <property type="component" value="Unassembled WGS sequence"/>
</dbReference>
<name>A0A8X6YE60_9ARAC</name>
<gene>
    <name evidence="1" type="ORF">TNIN_383311</name>
</gene>
<reference evidence="1" key="1">
    <citation type="submission" date="2020-08" db="EMBL/GenBank/DDBJ databases">
        <title>Multicomponent nature underlies the extraordinary mechanical properties of spider dragline silk.</title>
        <authorList>
            <person name="Kono N."/>
            <person name="Nakamura H."/>
            <person name="Mori M."/>
            <person name="Yoshida Y."/>
            <person name="Ohtoshi R."/>
            <person name="Malay A.D."/>
            <person name="Moran D.A.P."/>
            <person name="Tomita M."/>
            <person name="Numata K."/>
            <person name="Arakawa K."/>
        </authorList>
    </citation>
    <scope>NUCLEOTIDE SEQUENCE</scope>
</reference>
<comment type="caution">
    <text evidence="1">The sequence shown here is derived from an EMBL/GenBank/DDBJ whole genome shotgun (WGS) entry which is preliminary data.</text>
</comment>
<dbReference type="AlphaFoldDB" id="A0A8X6YE60"/>
<keyword evidence="2" id="KW-1185">Reference proteome</keyword>
<organism evidence="1 2">
    <name type="scientific">Trichonephila inaurata madagascariensis</name>
    <dbReference type="NCBI Taxonomy" id="2747483"/>
    <lineage>
        <taxon>Eukaryota</taxon>
        <taxon>Metazoa</taxon>
        <taxon>Ecdysozoa</taxon>
        <taxon>Arthropoda</taxon>
        <taxon>Chelicerata</taxon>
        <taxon>Arachnida</taxon>
        <taxon>Araneae</taxon>
        <taxon>Araneomorphae</taxon>
        <taxon>Entelegynae</taxon>
        <taxon>Araneoidea</taxon>
        <taxon>Nephilidae</taxon>
        <taxon>Trichonephila</taxon>
        <taxon>Trichonephila inaurata</taxon>
    </lineage>
</organism>
<sequence>MLRHGESRDWMGLIVTHRSTRYCGFGGQLFKFKRQCLGNVLCEITGAGRMCLRTGRDSRPRAVDASPVRNHTTTKTLGINHHFITTGRQCYVTIFRRTAFGMGSVSLSAFSVAVLQILLGTNIHIGKEICSL</sequence>
<dbReference type="EMBL" id="BMAV01018688">
    <property type="protein sequence ID" value="GFY71230.1"/>
    <property type="molecule type" value="Genomic_DNA"/>
</dbReference>